<evidence type="ECO:0000256" key="3">
    <source>
        <dbReference type="ARBA" id="ARBA00004629"/>
    </source>
</evidence>
<feature type="compositionally biased region" description="Basic and acidic residues" evidence="23">
    <location>
        <begin position="1394"/>
        <end position="1409"/>
    </location>
</feature>
<keyword evidence="15" id="KW-0206">Cytoskeleton</keyword>
<dbReference type="InterPro" id="IPR013087">
    <property type="entry name" value="Znf_C2H2_type"/>
</dbReference>
<evidence type="ECO:0000256" key="11">
    <source>
        <dbReference type="ARBA" id="ARBA00022838"/>
    </source>
</evidence>
<evidence type="ECO:0000256" key="10">
    <source>
        <dbReference type="ARBA" id="ARBA00022833"/>
    </source>
</evidence>
<feature type="compositionally biased region" description="Low complexity" evidence="23">
    <location>
        <begin position="990"/>
        <end position="1006"/>
    </location>
</feature>
<protein>
    <recommendedName>
        <fullName evidence="20">Chromosome alignment-maintaining phosphoprotein 1</fullName>
    </recommendedName>
    <alternativeName>
        <fullName evidence="21">Zinc finger protein 828</fullName>
    </alternativeName>
</protein>
<evidence type="ECO:0000256" key="8">
    <source>
        <dbReference type="ARBA" id="ARBA00022723"/>
    </source>
</evidence>
<dbReference type="GO" id="GO:0000776">
    <property type="term" value="C:kinetochore"/>
    <property type="evidence" value="ECO:0007669"/>
    <property type="project" value="UniProtKB-KW"/>
</dbReference>
<dbReference type="PROSITE" id="PS50157">
    <property type="entry name" value="ZINC_FINGER_C2H2_2"/>
    <property type="match status" value="1"/>
</dbReference>
<feature type="compositionally biased region" description="Pro residues" evidence="23">
    <location>
        <begin position="763"/>
        <end position="804"/>
    </location>
</feature>
<evidence type="ECO:0000256" key="12">
    <source>
        <dbReference type="ARBA" id="ARBA00022843"/>
    </source>
</evidence>
<comment type="function">
    <text evidence="18">Required for proper alignment of chromosomes at metaphase and their accurate segregation during mitosis. Involved in the maintenance of spindle microtubules attachment to the kinetochore during sister chromatid biorientation. May recruit CENPE and CENPF to the kinetochore.</text>
</comment>
<evidence type="ECO:0000256" key="22">
    <source>
        <dbReference type="PROSITE-ProRule" id="PRU00042"/>
    </source>
</evidence>
<dbReference type="InterPro" id="IPR012337">
    <property type="entry name" value="RNaseH-like_sf"/>
</dbReference>
<gene>
    <name evidence="25" type="primary">CHAMP1</name>
</gene>
<feature type="compositionally biased region" description="Basic and acidic residues" evidence="23">
    <location>
        <begin position="1121"/>
        <end position="1132"/>
    </location>
</feature>
<evidence type="ECO:0000313" key="26">
    <source>
        <dbReference type="Proteomes" id="UP000594220"/>
    </source>
</evidence>
<feature type="compositionally biased region" description="Polar residues" evidence="23">
    <location>
        <begin position="1320"/>
        <end position="1329"/>
    </location>
</feature>
<dbReference type="FunFam" id="3.30.160.60:FF:000879">
    <property type="entry name" value="Chromosome alignment maintaining phosphoprotein 1"/>
    <property type="match status" value="1"/>
</dbReference>
<evidence type="ECO:0000259" key="24">
    <source>
        <dbReference type="PROSITE" id="PS50157"/>
    </source>
</evidence>
<comment type="subcellular location">
    <subcellularLocation>
        <location evidence="3">Chromosome</location>
        <location evidence="3">Centromere</location>
        <location evidence="3">Kinetochore</location>
    </subcellularLocation>
    <subcellularLocation>
        <location evidence="2">Cytoplasm</location>
        <location evidence="2">Cytoskeleton</location>
        <location evidence="2">Spindle</location>
    </subcellularLocation>
    <subcellularLocation>
        <location evidence="1">Nucleus</location>
    </subcellularLocation>
</comment>
<evidence type="ECO:0000256" key="18">
    <source>
        <dbReference type="ARBA" id="ARBA00054834"/>
    </source>
</evidence>
<feature type="compositionally biased region" description="Low complexity" evidence="23">
    <location>
        <begin position="959"/>
        <end position="972"/>
    </location>
</feature>
<dbReference type="GO" id="GO:0005819">
    <property type="term" value="C:spindle"/>
    <property type="evidence" value="ECO:0007669"/>
    <property type="project" value="UniProtKB-SubCell"/>
</dbReference>
<dbReference type="InterPro" id="IPR003656">
    <property type="entry name" value="Znf_BED"/>
</dbReference>
<dbReference type="PANTHER" id="PTHR37354:SF1">
    <property type="entry name" value="CHROMOSOME ALIGNMENT-MAINTAINING PHOSPHOPROTEIN 1"/>
    <property type="match status" value="1"/>
</dbReference>
<feature type="region of interest" description="Disordered" evidence="23">
    <location>
        <begin position="1083"/>
        <end position="1155"/>
    </location>
</feature>
<dbReference type="SMART" id="SM00355">
    <property type="entry name" value="ZnF_C2H2"/>
    <property type="match status" value="6"/>
</dbReference>
<reference evidence="25" key="1">
    <citation type="submission" date="2025-08" db="UniProtKB">
        <authorList>
            <consortium name="Ensembl"/>
        </authorList>
    </citation>
    <scope>IDENTIFICATION</scope>
</reference>
<dbReference type="GO" id="GO:0005634">
    <property type="term" value="C:nucleus"/>
    <property type="evidence" value="ECO:0007669"/>
    <property type="project" value="UniProtKB-SubCell"/>
</dbReference>
<evidence type="ECO:0000256" key="6">
    <source>
        <dbReference type="ARBA" id="ARBA00022499"/>
    </source>
</evidence>
<dbReference type="GO" id="GO:0008270">
    <property type="term" value="F:zinc ion binding"/>
    <property type="evidence" value="ECO:0007669"/>
    <property type="project" value="UniProtKB-KW"/>
</dbReference>
<dbReference type="SUPFAM" id="SSF140996">
    <property type="entry name" value="Hermes dimerisation domain"/>
    <property type="match status" value="1"/>
</dbReference>
<evidence type="ECO:0000256" key="16">
    <source>
        <dbReference type="ARBA" id="ARBA00023242"/>
    </source>
</evidence>
<dbReference type="GeneTree" id="ENSGT00730000111351"/>
<feature type="region of interest" description="Disordered" evidence="23">
    <location>
        <begin position="1241"/>
        <end position="1435"/>
    </location>
</feature>
<proteinExistence type="predicted"/>
<dbReference type="Gene3D" id="3.30.160.60">
    <property type="entry name" value="Classic Zinc Finger"/>
    <property type="match status" value="2"/>
</dbReference>
<dbReference type="Gene3D" id="1.10.10.1070">
    <property type="entry name" value="Zinc finger, BED domain-containing"/>
    <property type="match status" value="1"/>
</dbReference>
<dbReference type="SUPFAM" id="SSF57667">
    <property type="entry name" value="beta-beta-alpha zinc fingers"/>
    <property type="match status" value="1"/>
</dbReference>
<keyword evidence="12" id="KW-0832">Ubl conjugation</keyword>
<evidence type="ECO:0000256" key="7">
    <source>
        <dbReference type="ARBA" id="ARBA00022553"/>
    </source>
</evidence>
<keyword evidence="5" id="KW-0963">Cytoplasm</keyword>
<feature type="domain" description="C2H2-type" evidence="24">
    <location>
        <begin position="1497"/>
        <end position="1519"/>
    </location>
</feature>
<keyword evidence="14" id="KW-0238">DNA-binding</keyword>
<feature type="compositionally biased region" description="Polar residues" evidence="23">
    <location>
        <begin position="717"/>
        <end position="731"/>
    </location>
</feature>
<dbReference type="InterPro" id="IPR036236">
    <property type="entry name" value="Znf_C2H2_sf"/>
</dbReference>
<accession>A0A7M4FF21</accession>
<comment type="subunit">
    <text evidence="19">Interacts with MAD2L2. Interacts with POGZ, CBX1, CBX3 and CBX5.</text>
</comment>
<feature type="compositionally biased region" description="Basic and acidic residues" evidence="23">
    <location>
        <begin position="978"/>
        <end position="988"/>
    </location>
</feature>
<keyword evidence="6" id="KW-1017">Isopeptide bond</keyword>
<keyword evidence="7" id="KW-0597">Phosphoprotein</keyword>
<feature type="compositionally biased region" description="Low complexity" evidence="23">
    <location>
        <begin position="750"/>
        <end position="762"/>
    </location>
</feature>
<evidence type="ECO:0000256" key="20">
    <source>
        <dbReference type="ARBA" id="ARBA00069260"/>
    </source>
</evidence>
<feature type="compositionally biased region" description="Polar residues" evidence="23">
    <location>
        <begin position="1017"/>
        <end position="1030"/>
    </location>
</feature>
<evidence type="ECO:0000256" key="23">
    <source>
        <dbReference type="SAM" id="MobiDB-lite"/>
    </source>
</evidence>
<dbReference type="SUPFAM" id="SSF53098">
    <property type="entry name" value="Ribonuclease H-like"/>
    <property type="match status" value="1"/>
</dbReference>
<evidence type="ECO:0000256" key="17">
    <source>
        <dbReference type="ARBA" id="ARBA00023328"/>
    </source>
</evidence>
<feature type="compositionally biased region" description="Pro residues" evidence="23">
    <location>
        <begin position="740"/>
        <end position="749"/>
    </location>
</feature>
<dbReference type="InterPro" id="IPR008906">
    <property type="entry name" value="HATC_C_dom"/>
</dbReference>
<keyword evidence="16" id="KW-0539">Nucleus</keyword>
<evidence type="ECO:0000256" key="21">
    <source>
        <dbReference type="ARBA" id="ARBA00078209"/>
    </source>
</evidence>
<feature type="region of interest" description="Disordered" evidence="23">
    <location>
        <begin position="1197"/>
        <end position="1227"/>
    </location>
</feature>
<dbReference type="Ensembl" id="ENSCPRT00005027183.1">
    <property type="protein sequence ID" value="ENSCPRP00005023298.1"/>
    <property type="gene ID" value="ENSCPRG00005016169.1"/>
</dbReference>
<keyword evidence="4" id="KW-0158">Chromosome</keyword>
<feature type="compositionally biased region" description="Pro residues" evidence="23">
    <location>
        <begin position="846"/>
        <end position="859"/>
    </location>
</feature>
<dbReference type="GO" id="GO:0051315">
    <property type="term" value="P:attachment of mitotic spindle microtubules to kinetochore"/>
    <property type="evidence" value="ECO:0007669"/>
    <property type="project" value="InterPro"/>
</dbReference>
<keyword evidence="17" id="KW-0137">Centromere</keyword>
<dbReference type="InterPro" id="IPR039330">
    <property type="entry name" value="CAMP"/>
</dbReference>
<dbReference type="PANTHER" id="PTHR37354">
    <property type="entry name" value="CHROMOSOME ALIGNMENT-MAINTAINING PHOSPHOPROTEIN 1"/>
    <property type="match status" value="1"/>
</dbReference>
<dbReference type="Pfam" id="PF02892">
    <property type="entry name" value="zf-BED"/>
    <property type="match status" value="1"/>
</dbReference>
<sequence length="1569" mass="174012">MEQSSKSSGVLNGKFIYRKLADGSLDKRTVICSYCKAEFQYHRSTTSLKYHLRAKHAFTAAPLATDNPMTANESCELRQSTLTVFQNCCKPTDQTKCNNLTNAIAKWIAMDCRPLNIVNDRGLIEVIQIASSNQSCTLPSQGTIASRIRDLYHNEKTTKLELLKNAQAVALTGDHWTSLSNHSYLGVTAHLIDAAWRLQSFALTATYTEERHYAEACAERFLEVTKEWNIQEKVTMISTGRASNMIAATSHLPFEHMTCIAHSLQRSITVALRAGGFENVLLKCRKILGRFKHSLANSAELKTQQLANGQKQEPLGQDISARWDSMLGMVQRLLRNKATITTTLALEKHNLSVLTGSDFGKLQKLETLLEPCRFVTELLGGELYVSCSVILPALCHVCRVMAVSDDDPAYVARFKNTFTSDLTKRKEDTNMRFLKIATVLDPRFKNLKCLPKSERDEVWNMLSEVLKEQHLNAEPTEPEPPQKKISLLLVASDSDDENEGVPVRTALDRYKAEPIIPMEACPLEWWSKHEGAYESLAYLARKYLATPATAVPCERLFSLSGDIVNKKRAALSPENVNQLVCLSDWLKCSKEHRSLLLKMCSTVQAVTDHRKMDMLQILRKTSERLECDHCSFKGTDYENIQIHMGTIHPEYCDEMDAAGLGKLIFYQKSAKLFHCHKCFFTSKMYCNVYYHITAQHAVPEKWNEEQKDQVEAESESPKTTVTLEPQKSAVSSEPHKPDLSPGPPKPEPVVSPKLQKTSASPEPLKPAPAASPEPPKPAPAASPELPKPAPAASPEPLKPAPAVSPEPKKPAPATSPEPKKPVPSLSPELKKPAPSVSPELKKPAPTGSPEPPKPSPAGSPEPQKAAVTVSPEPRRHSPAVSPEPKKPAPAVSPEPRRYAPAVSPEPRRHVTQMRRPAPTASPEPRRPASSGSPEPWGPAPTVSPEPWRSTPVIPHELQKSSPSVSPWASKSALAPPIEPRRSGPEPRRPGPVVSPEPRRPGPVVSPEPRRLVPDPWKSTSFSESQKSLVSSEPWKPISSVYPEGWKPVLSPDTWKPSPPVSPELRKPSHTVSSEVWKPSFFSEIRKPGPSVSPEPWKHAESRKSTFFPETQKSAPAVSPEVQKRAHFPEPRKRALFPESRKSVPAVSSEVQKRSFFTEPQTQMSAEMQKHAVFAEAQKPAPVSPEIQKSAFFPEPQKLSAVSSEAQEHTCFPEPQKSAPVASPESQKHALFVECQKPAPTLSSETQKQALFVDSQKSAPAVSPETQKHSLSTEPLKPAPVVSSEVQKPPLSVEPLKPTPAVSSEVQKNAVFPDLHKPAPSVSSEPQSPSAPDESDFLSQNLEDQKPLDDLLPQEEQPVLSKEPPEDALYSCPKKKLKKENQENSDSELNSSECAKTEMEMDSVEVKEQESNSDQEQFDAESSEYSKESKTEPATPIQPQCVLQFTEEKEAFISEEEIAKYMKRGKGKYYCKICCCRAMKKGAVLHHLVNKHNVQSPYKCKICGKAFLLESLLKNHVAAHGQSLLKCPRCNFESSFPRGFKKHLTHCQSRHSEEANKKHLDSLEPVEEQI</sequence>
<organism evidence="25 26">
    <name type="scientific">Crocodylus porosus</name>
    <name type="common">Saltwater crocodile</name>
    <name type="synonym">Estuarine crocodile</name>
    <dbReference type="NCBI Taxonomy" id="8502"/>
    <lineage>
        <taxon>Eukaryota</taxon>
        <taxon>Metazoa</taxon>
        <taxon>Chordata</taxon>
        <taxon>Craniata</taxon>
        <taxon>Vertebrata</taxon>
        <taxon>Euteleostomi</taxon>
        <taxon>Archelosauria</taxon>
        <taxon>Archosauria</taxon>
        <taxon>Crocodylia</taxon>
        <taxon>Longirostres</taxon>
        <taxon>Crocodylidae</taxon>
        <taxon>Crocodylus</taxon>
    </lineage>
</organism>
<keyword evidence="10" id="KW-0862">Zinc</keyword>
<dbReference type="PROSITE" id="PS00028">
    <property type="entry name" value="ZINC_FINGER_C2H2_1"/>
    <property type="match status" value="1"/>
</dbReference>
<reference evidence="25" key="2">
    <citation type="submission" date="2025-09" db="UniProtKB">
        <authorList>
            <consortium name="Ensembl"/>
        </authorList>
    </citation>
    <scope>IDENTIFICATION</scope>
</reference>
<evidence type="ECO:0000256" key="15">
    <source>
        <dbReference type="ARBA" id="ARBA00023212"/>
    </source>
</evidence>
<evidence type="ECO:0000256" key="1">
    <source>
        <dbReference type="ARBA" id="ARBA00004123"/>
    </source>
</evidence>
<keyword evidence="8" id="KW-0479">Metal-binding</keyword>
<keyword evidence="11" id="KW-0995">Kinetochore</keyword>
<evidence type="ECO:0000256" key="4">
    <source>
        <dbReference type="ARBA" id="ARBA00022454"/>
    </source>
</evidence>
<evidence type="ECO:0000256" key="5">
    <source>
        <dbReference type="ARBA" id="ARBA00022490"/>
    </source>
</evidence>
<feature type="region of interest" description="Disordered" evidence="23">
    <location>
        <begin position="703"/>
        <end position="1036"/>
    </location>
</feature>
<evidence type="ECO:0000256" key="2">
    <source>
        <dbReference type="ARBA" id="ARBA00004186"/>
    </source>
</evidence>
<dbReference type="GO" id="GO:0003677">
    <property type="term" value="F:DNA binding"/>
    <property type="evidence" value="ECO:0007669"/>
    <property type="project" value="UniProtKB-KW"/>
</dbReference>
<keyword evidence="13" id="KW-0007">Acetylation</keyword>
<evidence type="ECO:0000313" key="25">
    <source>
        <dbReference type="Ensembl" id="ENSCPRP00005023298.1"/>
    </source>
</evidence>
<keyword evidence="26" id="KW-1185">Reference proteome</keyword>
<evidence type="ECO:0000256" key="9">
    <source>
        <dbReference type="ARBA" id="ARBA00022771"/>
    </source>
</evidence>
<feature type="compositionally biased region" description="Acidic residues" evidence="23">
    <location>
        <begin position="1410"/>
        <end position="1421"/>
    </location>
</feature>
<dbReference type="Proteomes" id="UP000594220">
    <property type="component" value="Unplaced"/>
</dbReference>
<evidence type="ECO:0000256" key="14">
    <source>
        <dbReference type="ARBA" id="ARBA00023125"/>
    </source>
</evidence>
<dbReference type="Pfam" id="PF05699">
    <property type="entry name" value="Dimer_Tnp_hAT"/>
    <property type="match status" value="1"/>
</dbReference>
<name>A0A7M4FF21_CROPO</name>
<keyword evidence="9 22" id="KW-0863">Zinc-finger</keyword>
<evidence type="ECO:0000256" key="13">
    <source>
        <dbReference type="ARBA" id="ARBA00022990"/>
    </source>
</evidence>
<evidence type="ECO:0000256" key="19">
    <source>
        <dbReference type="ARBA" id="ARBA00062670"/>
    </source>
</evidence>
<dbReference type="GO" id="GO:0046983">
    <property type="term" value="F:protein dimerization activity"/>
    <property type="evidence" value="ECO:0007669"/>
    <property type="project" value="InterPro"/>
</dbReference>